<evidence type="ECO:0000313" key="9">
    <source>
        <dbReference type="EMBL" id="AMY10440.1"/>
    </source>
</evidence>
<protein>
    <recommendedName>
        <fullName evidence="3 6">Flagellar basal-body rod protein FlgC</fullName>
    </recommendedName>
</protein>
<dbReference type="STRING" id="1855912.LuPra_03670"/>
<evidence type="ECO:0000313" key="10">
    <source>
        <dbReference type="Proteomes" id="UP000076079"/>
    </source>
</evidence>
<evidence type="ECO:0000256" key="2">
    <source>
        <dbReference type="ARBA" id="ARBA00009677"/>
    </source>
</evidence>
<dbReference type="Pfam" id="PF06429">
    <property type="entry name" value="Flg_bbr_C"/>
    <property type="match status" value="1"/>
</dbReference>
<keyword evidence="4 6" id="KW-0975">Bacterial flagellum</keyword>
<dbReference type="InterPro" id="IPR010930">
    <property type="entry name" value="Flg_bb/hook_C_dom"/>
</dbReference>
<proteinExistence type="inferred from homology"/>
<dbReference type="PATRIC" id="fig|1813736.3.peg.3879"/>
<dbReference type="KEGG" id="abac:LuPra_03670"/>
<keyword evidence="10" id="KW-1185">Reference proteome</keyword>
<dbReference type="PANTHER" id="PTHR30435:SF2">
    <property type="entry name" value="FLAGELLAR BASAL-BODY ROD PROTEIN FLGC"/>
    <property type="match status" value="1"/>
</dbReference>
<evidence type="ECO:0000256" key="1">
    <source>
        <dbReference type="ARBA" id="ARBA00004117"/>
    </source>
</evidence>
<evidence type="ECO:0000256" key="3">
    <source>
        <dbReference type="ARBA" id="ARBA00017941"/>
    </source>
</evidence>
<dbReference type="NCBIfam" id="TIGR01395">
    <property type="entry name" value="FlgC"/>
    <property type="match status" value="1"/>
</dbReference>
<evidence type="ECO:0000259" key="8">
    <source>
        <dbReference type="Pfam" id="PF06429"/>
    </source>
</evidence>
<dbReference type="OrthoDB" id="9794148at2"/>
<dbReference type="RefSeq" id="WP_110172080.1">
    <property type="nucleotide sequence ID" value="NZ_CP015136.1"/>
</dbReference>
<evidence type="ECO:0000256" key="5">
    <source>
        <dbReference type="ARBA" id="ARBA00025933"/>
    </source>
</evidence>
<gene>
    <name evidence="9" type="primary">flgC</name>
    <name evidence="9" type="ORF">LuPra_03670</name>
</gene>
<dbReference type="Pfam" id="PF00460">
    <property type="entry name" value="Flg_bb_rod"/>
    <property type="match status" value="1"/>
</dbReference>
<feature type="domain" description="Flagellar basal body rod protein N-terminal" evidence="7">
    <location>
        <begin position="9"/>
        <end position="38"/>
    </location>
</feature>
<reference evidence="9 10" key="1">
    <citation type="journal article" date="2016" name="Genome Announc.">
        <title>First Complete Genome Sequence of a Subdivision 6 Acidobacterium Strain.</title>
        <authorList>
            <person name="Huang S."/>
            <person name="Vieira S."/>
            <person name="Bunk B."/>
            <person name="Riedel T."/>
            <person name="Sproer C."/>
            <person name="Overmann J."/>
        </authorList>
    </citation>
    <scope>NUCLEOTIDE SEQUENCE [LARGE SCALE GENOMIC DNA]</scope>
    <source>
        <strain evidence="10">DSM 100886 HEG_-6_39</strain>
    </source>
</reference>
<dbReference type="InterPro" id="IPR001444">
    <property type="entry name" value="Flag_bb_rod_N"/>
</dbReference>
<dbReference type="AlphaFoldDB" id="A0A143PQP7"/>
<evidence type="ECO:0000256" key="4">
    <source>
        <dbReference type="ARBA" id="ARBA00023143"/>
    </source>
</evidence>
<dbReference type="EMBL" id="CP015136">
    <property type="protein sequence ID" value="AMY10440.1"/>
    <property type="molecule type" value="Genomic_DNA"/>
</dbReference>
<comment type="similarity">
    <text evidence="2">Belongs to the flagella basal body rod proteins family.</text>
</comment>
<evidence type="ECO:0000256" key="6">
    <source>
        <dbReference type="RuleBase" id="RU362062"/>
    </source>
</evidence>
<dbReference type="GO" id="GO:0030694">
    <property type="term" value="C:bacterial-type flagellum basal body, rod"/>
    <property type="evidence" value="ECO:0007669"/>
    <property type="project" value="UniProtKB-UniRule"/>
</dbReference>
<name>A0A143PQP7_LUTPR</name>
<accession>A0A143PQP7</accession>
<comment type="subcellular location">
    <subcellularLocation>
        <location evidence="1 6">Bacterial flagellum basal body</location>
    </subcellularLocation>
</comment>
<reference evidence="10" key="2">
    <citation type="submission" date="2016-04" db="EMBL/GenBank/DDBJ databases">
        <title>First Complete Genome Sequence of a Subdivision 6 Acidobacterium.</title>
        <authorList>
            <person name="Huang S."/>
            <person name="Vieira S."/>
            <person name="Bunk B."/>
            <person name="Riedel T."/>
            <person name="Sproeer C."/>
            <person name="Overmann J."/>
        </authorList>
    </citation>
    <scope>NUCLEOTIDE SEQUENCE [LARGE SCALE GENOMIC DNA]</scope>
    <source>
        <strain evidence="10">DSM 100886 HEG_-6_39</strain>
    </source>
</reference>
<dbReference type="Proteomes" id="UP000076079">
    <property type="component" value="Chromosome"/>
</dbReference>
<dbReference type="GO" id="GO:0071978">
    <property type="term" value="P:bacterial-type flagellum-dependent swarming motility"/>
    <property type="evidence" value="ECO:0007669"/>
    <property type="project" value="TreeGrafter"/>
</dbReference>
<sequence>MSTLNTAVNVAASALSAERTRIEVAVSNLANAESTRGADGRPYRRRDVVLTTDTIQSFDSALGSASATGVKVAGIVEDTAPARRRYDPSHPDADKDGFVELPNINPAEEMVDMVGASRAYQANLTAINLIRDLVSRSLELGRA</sequence>
<evidence type="ECO:0000259" key="7">
    <source>
        <dbReference type="Pfam" id="PF00460"/>
    </source>
</evidence>
<dbReference type="PANTHER" id="PTHR30435">
    <property type="entry name" value="FLAGELLAR PROTEIN"/>
    <property type="match status" value="1"/>
</dbReference>
<comment type="subunit">
    <text evidence="5 6">The basal body constitutes a major portion of the flagellar organelle and consists of four rings (L,P,S, and M) mounted on a central rod. The rod consists of about 26 subunits of FlgG in the distal portion, and FlgB, FlgC and FlgF are thought to build up the proximal portion of the rod with about 6 subunits each.</text>
</comment>
<feature type="domain" description="Flagellar basal-body/hook protein C-terminal" evidence="8">
    <location>
        <begin position="96"/>
        <end position="136"/>
    </location>
</feature>
<dbReference type="InterPro" id="IPR006299">
    <property type="entry name" value="FlgC"/>
</dbReference>
<organism evidence="9 10">
    <name type="scientific">Luteitalea pratensis</name>
    <dbReference type="NCBI Taxonomy" id="1855912"/>
    <lineage>
        <taxon>Bacteria</taxon>
        <taxon>Pseudomonadati</taxon>
        <taxon>Acidobacteriota</taxon>
        <taxon>Vicinamibacteria</taxon>
        <taxon>Vicinamibacterales</taxon>
        <taxon>Vicinamibacteraceae</taxon>
        <taxon>Luteitalea</taxon>
    </lineage>
</organism>